<protein>
    <recommendedName>
        <fullName evidence="2">histidine kinase</fullName>
        <ecNumber evidence="2">2.7.13.3</ecNumber>
    </recommendedName>
</protein>
<evidence type="ECO:0000256" key="2">
    <source>
        <dbReference type="ARBA" id="ARBA00012438"/>
    </source>
</evidence>
<dbReference type="InterPro" id="IPR036890">
    <property type="entry name" value="HATPase_C_sf"/>
</dbReference>
<dbReference type="CDD" id="cd00075">
    <property type="entry name" value="HATPase"/>
    <property type="match status" value="1"/>
</dbReference>
<dbReference type="Pfam" id="PF13426">
    <property type="entry name" value="PAS_9"/>
    <property type="match status" value="1"/>
</dbReference>
<organism evidence="10 11">
    <name type="scientific">Agrobacterium larrymoorei</name>
    <dbReference type="NCBI Taxonomy" id="160699"/>
    <lineage>
        <taxon>Bacteria</taxon>
        <taxon>Pseudomonadati</taxon>
        <taxon>Pseudomonadota</taxon>
        <taxon>Alphaproteobacteria</taxon>
        <taxon>Hyphomicrobiales</taxon>
        <taxon>Rhizobiaceae</taxon>
        <taxon>Rhizobium/Agrobacterium group</taxon>
        <taxon>Agrobacterium</taxon>
    </lineage>
</organism>
<evidence type="ECO:0000313" key="10">
    <source>
        <dbReference type="EMBL" id="MDQ1184330.1"/>
    </source>
</evidence>
<dbReference type="Pfam" id="PF02518">
    <property type="entry name" value="HATPase_c"/>
    <property type="match status" value="1"/>
</dbReference>
<accession>A0ABU0UHA6</accession>
<dbReference type="SMART" id="SM00388">
    <property type="entry name" value="HisKA"/>
    <property type="match status" value="1"/>
</dbReference>
<comment type="caution">
    <text evidence="10">The sequence shown here is derived from an EMBL/GenBank/DDBJ whole genome shotgun (WGS) entry which is preliminary data.</text>
</comment>
<evidence type="ECO:0000256" key="5">
    <source>
        <dbReference type="ARBA" id="ARBA00022777"/>
    </source>
</evidence>
<feature type="domain" description="Histidine kinase" evidence="8">
    <location>
        <begin position="207"/>
        <end position="419"/>
    </location>
</feature>
<gene>
    <name evidence="10" type="ORF">QE408_001452</name>
</gene>
<dbReference type="SUPFAM" id="SSF55874">
    <property type="entry name" value="ATPase domain of HSP90 chaperone/DNA topoisomerase II/histidine kinase"/>
    <property type="match status" value="1"/>
</dbReference>
<evidence type="ECO:0000256" key="4">
    <source>
        <dbReference type="ARBA" id="ARBA00022679"/>
    </source>
</evidence>
<dbReference type="InterPro" id="IPR003661">
    <property type="entry name" value="HisK_dim/P_dom"/>
</dbReference>
<dbReference type="GO" id="GO:0016787">
    <property type="term" value="F:hydrolase activity"/>
    <property type="evidence" value="ECO:0007669"/>
    <property type="project" value="UniProtKB-KW"/>
</dbReference>
<dbReference type="NCBIfam" id="TIGR00229">
    <property type="entry name" value="sensory_box"/>
    <property type="match status" value="1"/>
</dbReference>
<dbReference type="EC" id="2.7.13.3" evidence="2"/>
<keyword evidence="7" id="KW-0175">Coiled coil</keyword>
<dbReference type="SUPFAM" id="SSF47384">
    <property type="entry name" value="Homodimeric domain of signal transducing histidine kinase"/>
    <property type="match status" value="1"/>
</dbReference>
<keyword evidence="6" id="KW-0472">Membrane</keyword>
<proteinExistence type="predicted"/>
<sequence>MSKLECASDRDIRHKGFCVIDASLPPAPAMDSPDALFERAPCGYVVLNSKGVIARINQTLAEWIGQEKEELLGKRMTVLLTVAGNVFYETNFEPTLRLQGFCEEIAFDLKTKSGKRLPVTVSARGRLGGDDSGVTLVTVFRSVKRRQLERDLLQARQAAENAKEELANINASLRTNIRRAVGKKREAQRVLLAEQETGELREQFVAVLGHDLRNPLASISAAGRVLAAEVTSDRGKQVLQLMAGSVSRMSGLIDNVLDFARGRLGGGIHLTTNANAPLGPVIEHVVEELRSSAPGREILSTLSIPRPVNADHARLGQLVSNLVGNAISHGDAQHPIFVDAVLADDGTFTLSVTNRGKEIPPDRMERLFEPFVRGDTRNDKGLGLGLHIASQIAKAHGGTLSATSNGEETRFIFMMPPFSSADEG</sequence>
<reference evidence="10 11" key="1">
    <citation type="submission" date="2023-07" db="EMBL/GenBank/DDBJ databases">
        <title>Functional and genomic diversity of the sorghum phyllosphere microbiome.</title>
        <authorList>
            <person name="Shade A."/>
        </authorList>
    </citation>
    <scope>NUCLEOTIDE SEQUENCE [LARGE SCALE GENOMIC DNA]</scope>
    <source>
        <strain evidence="10 11">SORGH_AS_1126</strain>
    </source>
</reference>
<evidence type="ECO:0000313" key="11">
    <source>
        <dbReference type="Proteomes" id="UP001224781"/>
    </source>
</evidence>
<dbReference type="CDD" id="cd00130">
    <property type="entry name" value="PAS"/>
    <property type="match status" value="1"/>
</dbReference>
<comment type="catalytic activity">
    <reaction evidence="1">
        <text>ATP + protein L-histidine = ADP + protein N-phospho-L-histidine.</text>
        <dbReference type="EC" id="2.7.13.3"/>
    </reaction>
</comment>
<keyword evidence="5" id="KW-0418">Kinase</keyword>
<keyword evidence="4" id="KW-0808">Transferase</keyword>
<evidence type="ECO:0000256" key="1">
    <source>
        <dbReference type="ARBA" id="ARBA00000085"/>
    </source>
</evidence>
<dbReference type="CDD" id="cd00082">
    <property type="entry name" value="HisKA"/>
    <property type="match status" value="1"/>
</dbReference>
<dbReference type="SUPFAM" id="SSF55785">
    <property type="entry name" value="PYP-like sensor domain (PAS domain)"/>
    <property type="match status" value="1"/>
</dbReference>
<feature type="domain" description="PAS" evidence="9">
    <location>
        <begin position="36"/>
        <end position="74"/>
    </location>
</feature>
<keyword evidence="10" id="KW-0378">Hydrolase</keyword>
<dbReference type="InterPro" id="IPR005467">
    <property type="entry name" value="His_kinase_dom"/>
</dbReference>
<dbReference type="Proteomes" id="UP001224781">
    <property type="component" value="Unassembled WGS sequence"/>
</dbReference>
<evidence type="ECO:0000259" key="9">
    <source>
        <dbReference type="PROSITE" id="PS50112"/>
    </source>
</evidence>
<dbReference type="InterPro" id="IPR000014">
    <property type="entry name" value="PAS"/>
</dbReference>
<dbReference type="Gene3D" id="1.10.287.130">
    <property type="match status" value="1"/>
</dbReference>
<dbReference type="InterPro" id="IPR003594">
    <property type="entry name" value="HATPase_dom"/>
</dbReference>
<dbReference type="Pfam" id="PF00512">
    <property type="entry name" value="HisKA"/>
    <property type="match status" value="1"/>
</dbReference>
<evidence type="ECO:0000256" key="7">
    <source>
        <dbReference type="SAM" id="Coils"/>
    </source>
</evidence>
<dbReference type="PANTHER" id="PTHR42878">
    <property type="entry name" value="TWO-COMPONENT HISTIDINE KINASE"/>
    <property type="match status" value="1"/>
</dbReference>
<dbReference type="Gene3D" id="3.30.450.20">
    <property type="entry name" value="PAS domain"/>
    <property type="match status" value="1"/>
</dbReference>
<dbReference type="RefSeq" id="WP_373465497.1">
    <property type="nucleotide sequence ID" value="NZ_JAUTBL010000001.1"/>
</dbReference>
<dbReference type="PANTHER" id="PTHR42878:SF13">
    <property type="entry name" value="HISTIDINE KINASE"/>
    <property type="match status" value="1"/>
</dbReference>
<dbReference type="PRINTS" id="PR00344">
    <property type="entry name" value="BCTRLSENSOR"/>
</dbReference>
<feature type="coiled-coil region" evidence="7">
    <location>
        <begin position="145"/>
        <end position="179"/>
    </location>
</feature>
<evidence type="ECO:0000256" key="6">
    <source>
        <dbReference type="ARBA" id="ARBA00023136"/>
    </source>
</evidence>
<keyword evidence="11" id="KW-1185">Reference proteome</keyword>
<dbReference type="InterPro" id="IPR004358">
    <property type="entry name" value="Sig_transdc_His_kin-like_C"/>
</dbReference>
<dbReference type="InterPro" id="IPR036097">
    <property type="entry name" value="HisK_dim/P_sf"/>
</dbReference>
<evidence type="ECO:0000256" key="3">
    <source>
        <dbReference type="ARBA" id="ARBA00022553"/>
    </source>
</evidence>
<evidence type="ECO:0000259" key="8">
    <source>
        <dbReference type="PROSITE" id="PS50109"/>
    </source>
</evidence>
<dbReference type="InterPro" id="IPR035965">
    <property type="entry name" value="PAS-like_dom_sf"/>
</dbReference>
<dbReference type="EMBL" id="JAUTBL010000001">
    <property type="protein sequence ID" value="MDQ1184330.1"/>
    <property type="molecule type" value="Genomic_DNA"/>
</dbReference>
<dbReference type="InterPro" id="IPR050351">
    <property type="entry name" value="BphY/WalK/GraS-like"/>
</dbReference>
<dbReference type="Gene3D" id="3.30.565.10">
    <property type="entry name" value="Histidine kinase-like ATPase, C-terminal domain"/>
    <property type="match status" value="1"/>
</dbReference>
<dbReference type="SMART" id="SM00387">
    <property type="entry name" value="HATPase_c"/>
    <property type="match status" value="1"/>
</dbReference>
<dbReference type="PROSITE" id="PS50112">
    <property type="entry name" value="PAS"/>
    <property type="match status" value="1"/>
</dbReference>
<keyword evidence="3" id="KW-0597">Phosphoprotein</keyword>
<name>A0ABU0UHA6_9HYPH</name>
<dbReference type="PROSITE" id="PS50109">
    <property type="entry name" value="HIS_KIN"/>
    <property type="match status" value="1"/>
</dbReference>